<comment type="caution">
    <text evidence="4">The sequence shown here is derived from an EMBL/GenBank/DDBJ whole genome shotgun (WGS) entry which is preliminary data.</text>
</comment>
<protein>
    <submittedName>
        <fullName evidence="4">2-polyprenyl-6-methoxyphenol hydroxylase-like FAD-dependent oxidoreductase</fullName>
    </submittedName>
</protein>
<reference evidence="4 5" key="1">
    <citation type="submission" date="2023-07" db="EMBL/GenBank/DDBJ databases">
        <title>Sorghum-associated microbial communities from plants grown in Nebraska, USA.</title>
        <authorList>
            <person name="Schachtman D."/>
        </authorList>
    </citation>
    <scope>NUCLEOTIDE SEQUENCE [LARGE SCALE GENOMIC DNA]</scope>
    <source>
        <strain evidence="4 5">BE332</strain>
    </source>
</reference>
<dbReference type="PANTHER" id="PTHR43747:SF5">
    <property type="entry name" value="FAD-BINDING DOMAIN-CONTAINING PROTEIN"/>
    <property type="match status" value="1"/>
</dbReference>
<accession>A0ABU0EM80</accession>
<keyword evidence="1" id="KW-0560">Oxidoreductase</keyword>
<evidence type="ECO:0000256" key="2">
    <source>
        <dbReference type="ARBA" id="ARBA00038396"/>
    </source>
</evidence>
<dbReference type="Gene3D" id="3.50.50.60">
    <property type="entry name" value="FAD/NAD(P)-binding domain"/>
    <property type="match status" value="1"/>
</dbReference>
<feature type="chain" id="PRO_5045842285" evidence="3">
    <location>
        <begin position="27"/>
        <end position="475"/>
    </location>
</feature>
<gene>
    <name evidence="4" type="ORF">J2X26_004265</name>
</gene>
<keyword evidence="5" id="KW-1185">Reference proteome</keyword>
<sequence length="475" mass="50791">MGRRRPSRVVVLGAGLAGAFAAAAAAAPGRTVTLVERDVLPTEPAARPGVPQGRLLHVYLHRGLLAIEELLPGFRGEMQAAGAVSFDSGDLAWLGEFGWGSTGRRQFPLLSATRPLVEHVVLERVRALPGVVVRDGVRVQRLRRGAGPDEPAWWVDGVAGSDAADGAASDERLTLAADLLVDATGRSSRLPVWLAAAGVRAAEVSEVDAHIGYAARRYAMDGVEVVPPGVVVLQTPRDPAGGIALPVEDGRWLVGAIGAGDLRPPRDAEGFTRFLDGLRHDAVAQLARAGTPEGDVVVHRQTGNRRHHYERVRDWPPGLLVVGDALCAFNPVYGQGVTVAACEALVLRDALRRGLAAGDERRILRRFVRVAALPWAVATSSDLRYSTDTRPSPLQALLGRWTQELDRLTSHGDVLAQSTVARVYHLMASPLLLVRPGLLRAALRARRHGYGPAVPAPEVITRTATLPDHPRVDTP</sequence>
<name>A0ABU0EM80_9CELL</name>
<evidence type="ECO:0000256" key="3">
    <source>
        <dbReference type="SAM" id="SignalP"/>
    </source>
</evidence>
<dbReference type="RefSeq" id="WP_307494704.1">
    <property type="nucleotide sequence ID" value="NZ_JAUSVB010000007.1"/>
</dbReference>
<dbReference type="InterPro" id="IPR036188">
    <property type="entry name" value="FAD/NAD-bd_sf"/>
</dbReference>
<organism evidence="4 5">
    <name type="scientific">Cellulomonas humilata</name>
    <dbReference type="NCBI Taxonomy" id="144055"/>
    <lineage>
        <taxon>Bacteria</taxon>
        <taxon>Bacillati</taxon>
        <taxon>Actinomycetota</taxon>
        <taxon>Actinomycetes</taxon>
        <taxon>Micrococcales</taxon>
        <taxon>Cellulomonadaceae</taxon>
        <taxon>Cellulomonas</taxon>
    </lineage>
</organism>
<evidence type="ECO:0000256" key="1">
    <source>
        <dbReference type="ARBA" id="ARBA00023002"/>
    </source>
</evidence>
<evidence type="ECO:0000313" key="5">
    <source>
        <dbReference type="Proteomes" id="UP001239626"/>
    </source>
</evidence>
<comment type="similarity">
    <text evidence="2">Belongs to the flavin-dependent halogenase family. Bacterial tryptophan halogenase subfamily.</text>
</comment>
<feature type="signal peptide" evidence="3">
    <location>
        <begin position="1"/>
        <end position="26"/>
    </location>
</feature>
<dbReference type="PANTHER" id="PTHR43747">
    <property type="entry name" value="FAD-BINDING PROTEIN"/>
    <property type="match status" value="1"/>
</dbReference>
<proteinExistence type="inferred from homology"/>
<dbReference type="Proteomes" id="UP001239626">
    <property type="component" value="Unassembled WGS sequence"/>
</dbReference>
<evidence type="ECO:0000313" key="4">
    <source>
        <dbReference type="EMBL" id="MDQ0375922.1"/>
    </source>
</evidence>
<dbReference type="SUPFAM" id="SSF51905">
    <property type="entry name" value="FAD/NAD(P)-binding domain"/>
    <property type="match status" value="1"/>
</dbReference>
<dbReference type="InterPro" id="IPR050816">
    <property type="entry name" value="Flavin-dep_Halogenase_NPB"/>
</dbReference>
<dbReference type="EMBL" id="JAUSVB010000007">
    <property type="protein sequence ID" value="MDQ0375922.1"/>
    <property type="molecule type" value="Genomic_DNA"/>
</dbReference>
<keyword evidence="3" id="KW-0732">Signal</keyword>